<feature type="compositionally biased region" description="Basic and acidic residues" evidence="8">
    <location>
        <begin position="238"/>
        <end position="250"/>
    </location>
</feature>
<dbReference type="AlphaFoldDB" id="A0A8J6AZN6"/>
<evidence type="ECO:0000256" key="6">
    <source>
        <dbReference type="ARBA" id="ARBA00023242"/>
    </source>
</evidence>
<evidence type="ECO:0000313" key="11">
    <source>
        <dbReference type="Proteomes" id="UP000717585"/>
    </source>
</evidence>
<feature type="region of interest" description="Disordered" evidence="8">
    <location>
        <begin position="229"/>
        <end position="360"/>
    </location>
</feature>
<evidence type="ECO:0000256" key="5">
    <source>
        <dbReference type="ARBA" id="ARBA00022833"/>
    </source>
</evidence>
<organism evidence="10 11">
    <name type="scientific">Carpediemonas membranifera</name>
    <dbReference type="NCBI Taxonomy" id="201153"/>
    <lineage>
        <taxon>Eukaryota</taxon>
        <taxon>Metamonada</taxon>
        <taxon>Carpediemonas-like organisms</taxon>
        <taxon>Carpediemonas</taxon>
    </lineage>
</organism>
<accession>A0A8J6AZN6</accession>
<comment type="subcellular location">
    <subcellularLocation>
        <location evidence="1">Nucleus</location>
    </subcellularLocation>
</comment>
<dbReference type="GO" id="GO:0031499">
    <property type="term" value="C:TRAMP complex"/>
    <property type="evidence" value="ECO:0007669"/>
    <property type="project" value="TreeGrafter"/>
</dbReference>
<keyword evidence="3" id="KW-0677">Repeat</keyword>
<feature type="compositionally biased region" description="Acidic residues" evidence="8">
    <location>
        <begin position="30"/>
        <end position="40"/>
    </location>
</feature>
<keyword evidence="2" id="KW-0479">Metal-binding</keyword>
<dbReference type="GO" id="GO:0071036">
    <property type="term" value="P:nuclear polyadenylation-dependent snoRNA catabolic process"/>
    <property type="evidence" value="ECO:0007669"/>
    <property type="project" value="TreeGrafter"/>
</dbReference>
<dbReference type="SMART" id="SM00343">
    <property type="entry name" value="ZnF_C2HC"/>
    <property type="match status" value="4"/>
</dbReference>
<evidence type="ECO:0000256" key="7">
    <source>
        <dbReference type="PROSITE-ProRule" id="PRU00047"/>
    </source>
</evidence>
<keyword evidence="11" id="KW-1185">Reference proteome</keyword>
<feature type="domain" description="CCHC-type" evidence="9">
    <location>
        <begin position="98"/>
        <end position="113"/>
    </location>
</feature>
<feature type="compositionally biased region" description="Basic and acidic residues" evidence="8">
    <location>
        <begin position="340"/>
        <end position="360"/>
    </location>
</feature>
<keyword evidence="5" id="KW-0862">Zinc</keyword>
<dbReference type="GO" id="GO:0008270">
    <property type="term" value="F:zinc ion binding"/>
    <property type="evidence" value="ECO:0007669"/>
    <property type="project" value="UniProtKB-KW"/>
</dbReference>
<feature type="region of interest" description="Disordered" evidence="8">
    <location>
        <begin position="26"/>
        <end position="79"/>
    </location>
</feature>
<proteinExistence type="predicted"/>
<dbReference type="GO" id="GO:0071035">
    <property type="term" value="P:nuclear polyadenylation-dependent rRNA catabolic process"/>
    <property type="evidence" value="ECO:0007669"/>
    <property type="project" value="TreeGrafter"/>
</dbReference>
<dbReference type="InterPro" id="IPR036875">
    <property type="entry name" value="Znf_CCHC_sf"/>
</dbReference>
<dbReference type="GO" id="GO:0071031">
    <property type="term" value="P:nuclear mRNA surveillance of mRNA 3'-end processing"/>
    <property type="evidence" value="ECO:0007669"/>
    <property type="project" value="TreeGrafter"/>
</dbReference>
<dbReference type="Gene3D" id="4.10.60.10">
    <property type="entry name" value="Zinc finger, CCHC-type"/>
    <property type="match status" value="2"/>
</dbReference>
<dbReference type="GO" id="GO:0003723">
    <property type="term" value="F:RNA binding"/>
    <property type="evidence" value="ECO:0007669"/>
    <property type="project" value="TreeGrafter"/>
</dbReference>
<dbReference type="GO" id="GO:0071037">
    <property type="term" value="P:nuclear polyadenylation-dependent snRNA catabolic process"/>
    <property type="evidence" value="ECO:0007669"/>
    <property type="project" value="TreeGrafter"/>
</dbReference>
<evidence type="ECO:0000256" key="2">
    <source>
        <dbReference type="ARBA" id="ARBA00022723"/>
    </source>
</evidence>
<evidence type="ECO:0000259" key="9">
    <source>
        <dbReference type="PROSITE" id="PS50158"/>
    </source>
</evidence>
<dbReference type="SUPFAM" id="SSF57756">
    <property type="entry name" value="Retrovirus zinc finger-like domains"/>
    <property type="match status" value="1"/>
</dbReference>
<dbReference type="GO" id="GO:0071039">
    <property type="term" value="P:nuclear polyadenylation-dependent CUT catabolic process"/>
    <property type="evidence" value="ECO:0007669"/>
    <property type="project" value="TreeGrafter"/>
</dbReference>
<dbReference type="Proteomes" id="UP000717585">
    <property type="component" value="Unassembled WGS sequence"/>
</dbReference>
<keyword evidence="4 7" id="KW-0863">Zinc-finger</keyword>
<feature type="compositionally biased region" description="Basic residues" evidence="8">
    <location>
        <begin position="327"/>
        <end position="339"/>
    </location>
</feature>
<dbReference type="PANTHER" id="PTHR46543">
    <property type="entry name" value="ZINC FINGER CCHC DOMAIN-CONTAINING PROTEIN 7"/>
    <property type="match status" value="1"/>
</dbReference>
<dbReference type="GO" id="GO:0071038">
    <property type="term" value="P:TRAMP-dependent tRNA surveillance pathway"/>
    <property type="evidence" value="ECO:0007669"/>
    <property type="project" value="TreeGrafter"/>
</dbReference>
<keyword evidence="6" id="KW-0539">Nucleus</keyword>
<dbReference type="OrthoDB" id="427960at2759"/>
<name>A0A8J6AZN6_9EUKA</name>
<dbReference type="PANTHER" id="PTHR46543:SF1">
    <property type="entry name" value="ZINC FINGER CCHC DOMAIN-CONTAINING PROTEIN 7"/>
    <property type="match status" value="1"/>
</dbReference>
<dbReference type="EMBL" id="JAHDYR010000007">
    <property type="protein sequence ID" value="KAG9396185.1"/>
    <property type="molecule type" value="Genomic_DNA"/>
</dbReference>
<feature type="compositionally biased region" description="Basic and acidic residues" evidence="8">
    <location>
        <begin position="301"/>
        <end position="311"/>
    </location>
</feature>
<comment type="caution">
    <text evidence="10">The sequence shown here is derived from an EMBL/GenBank/DDBJ whole genome shotgun (WGS) entry which is preliminary data.</text>
</comment>
<evidence type="ECO:0000256" key="1">
    <source>
        <dbReference type="ARBA" id="ARBA00004123"/>
    </source>
</evidence>
<evidence type="ECO:0000313" key="10">
    <source>
        <dbReference type="EMBL" id="KAG9396185.1"/>
    </source>
</evidence>
<dbReference type="PROSITE" id="PS50158">
    <property type="entry name" value="ZF_CCHC"/>
    <property type="match status" value="1"/>
</dbReference>
<sequence length="360" mass="40192">MSSDEFADDIDAMYGTSTAYNSAEEYSITDSDEEMAEDSDAFSVPENDLSSDDGIKEESSSSPTTPQVDVKTPLPFSNASNTQRKVTRFYEEPPDIICRVCQQPGHVAADCPNRSASKCFLCGLSNHRANACPTQWCHKCLTPHPRRERCPRVPSEDVVIMCYKCNQLGHSPHLCRDESRRMRVRYRGNSYAELLSCCLCGSTTHNWAMCPTQSMRGRGAHDYRMTAAKEAPALYPRRGSDSYSRPDSRTRQAQAQAQAVLKKKPQPKRAGAANPPKSKPKPKKPQAQPKAKAKSRAGQGHMDRGIQDLMRKYGGMATTPATAPVTKNKHQAARKKKQVKKEVAVKKEVMKRVKQERKIR</sequence>
<protein>
    <submittedName>
        <fullName evidence="10">Zinc knuckle</fullName>
    </submittedName>
</protein>
<evidence type="ECO:0000256" key="4">
    <source>
        <dbReference type="ARBA" id="ARBA00022771"/>
    </source>
</evidence>
<dbReference type="InterPro" id="IPR051644">
    <property type="entry name" value="TRAMP_AT-DNA-binding"/>
</dbReference>
<reference evidence="10" key="1">
    <citation type="submission" date="2021-05" db="EMBL/GenBank/DDBJ databases">
        <title>A free-living protist that lacks canonical eukaryotic 1 DNA replication and segregation systems.</title>
        <authorList>
            <person name="Salas-Leiva D.E."/>
            <person name="Tromer E.C."/>
            <person name="Curtis B.A."/>
            <person name="Jerlstrom-Hultqvist J."/>
            <person name="Kolisko M."/>
            <person name="Yi Z."/>
            <person name="Salas-Leiva J.S."/>
            <person name="Gallot-Lavallee L."/>
            <person name="Kops G.J.P.L."/>
            <person name="Archibald J.M."/>
            <person name="Simpson A.G.B."/>
            <person name="Roger A.J."/>
        </authorList>
    </citation>
    <scope>NUCLEOTIDE SEQUENCE</scope>
    <source>
        <strain evidence="10">BICM</strain>
    </source>
</reference>
<dbReference type="InterPro" id="IPR001878">
    <property type="entry name" value="Znf_CCHC"/>
</dbReference>
<dbReference type="Pfam" id="PF00098">
    <property type="entry name" value="zf-CCHC"/>
    <property type="match status" value="1"/>
</dbReference>
<evidence type="ECO:0000256" key="8">
    <source>
        <dbReference type="SAM" id="MobiDB-lite"/>
    </source>
</evidence>
<gene>
    <name evidence="10" type="ORF">J8273_2537</name>
</gene>
<evidence type="ECO:0000256" key="3">
    <source>
        <dbReference type="ARBA" id="ARBA00022737"/>
    </source>
</evidence>